<dbReference type="Proteomes" id="UP000235145">
    <property type="component" value="Unassembled WGS sequence"/>
</dbReference>
<accession>A0A9R1V2D0</accession>
<comment type="caution">
    <text evidence="1">The sequence shown here is derived from an EMBL/GenBank/DDBJ whole genome shotgun (WGS) entry which is preliminary data.</text>
</comment>
<keyword evidence="2" id="KW-1185">Reference proteome</keyword>
<evidence type="ECO:0000313" key="2">
    <source>
        <dbReference type="Proteomes" id="UP000235145"/>
    </source>
</evidence>
<reference evidence="1 2" key="1">
    <citation type="journal article" date="2017" name="Nat. Commun.">
        <title>Genome assembly with in vitro proximity ligation data and whole-genome triplication in lettuce.</title>
        <authorList>
            <person name="Reyes-Chin-Wo S."/>
            <person name="Wang Z."/>
            <person name="Yang X."/>
            <person name="Kozik A."/>
            <person name="Arikit S."/>
            <person name="Song C."/>
            <person name="Xia L."/>
            <person name="Froenicke L."/>
            <person name="Lavelle D.O."/>
            <person name="Truco M.J."/>
            <person name="Xia R."/>
            <person name="Zhu S."/>
            <person name="Xu C."/>
            <person name="Xu H."/>
            <person name="Xu X."/>
            <person name="Cox K."/>
            <person name="Korf I."/>
            <person name="Meyers B.C."/>
            <person name="Michelmore R.W."/>
        </authorList>
    </citation>
    <scope>NUCLEOTIDE SEQUENCE [LARGE SCALE GENOMIC DNA]</scope>
    <source>
        <strain evidence="2">cv. Salinas</strain>
        <tissue evidence="1">Seedlings</tissue>
    </source>
</reference>
<dbReference type="AlphaFoldDB" id="A0A9R1V2D0"/>
<name>A0A9R1V2D0_LACSA</name>
<evidence type="ECO:0000313" key="1">
    <source>
        <dbReference type="EMBL" id="KAJ0196991.1"/>
    </source>
</evidence>
<proteinExistence type="predicted"/>
<dbReference type="EMBL" id="NBSK02000007">
    <property type="protein sequence ID" value="KAJ0196991.1"/>
    <property type="molecule type" value="Genomic_DNA"/>
</dbReference>
<gene>
    <name evidence="1" type="ORF">LSAT_V11C700378020</name>
</gene>
<sequence length="182" mass="20478">MEEHIITSFVLSLQPPALHLSSSSSRCQCLYRPPSCRLPSSLTSTSAADIHRYLFSLLTKHHRFSSAAPPSIFTISPPVFPLKQVSRRSLHLNVVFDLYFHRVALAKGKLNFIIISDPWMQDNHLMKCLKELGFNMTADVKKETVFYLHTADVSSISSVADVCRYDSQTTVACFFLVPSSIK</sequence>
<protein>
    <submittedName>
        <fullName evidence="1">Uncharacterized protein</fullName>
    </submittedName>
</protein>
<organism evidence="1 2">
    <name type="scientific">Lactuca sativa</name>
    <name type="common">Garden lettuce</name>
    <dbReference type="NCBI Taxonomy" id="4236"/>
    <lineage>
        <taxon>Eukaryota</taxon>
        <taxon>Viridiplantae</taxon>
        <taxon>Streptophyta</taxon>
        <taxon>Embryophyta</taxon>
        <taxon>Tracheophyta</taxon>
        <taxon>Spermatophyta</taxon>
        <taxon>Magnoliopsida</taxon>
        <taxon>eudicotyledons</taxon>
        <taxon>Gunneridae</taxon>
        <taxon>Pentapetalae</taxon>
        <taxon>asterids</taxon>
        <taxon>campanulids</taxon>
        <taxon>Asterales</taxon>
        <taxon>Asteraceae</taxon>
        <taxon>Cichorioideae</taxon>
        <taxon>Cichorieae</taxon>
        <taxon>Lactucinae</taxon>
        <taxon>Lactuca</taxon>
    </lineage>
</organism>